<dbReference type="InterPro" id="IPR024474">
    <property type="entry name" value="Znf_dom_IS66"/>
</dbReference>
<dbReference type="EMBL" id="JAESND010000016">
    <property type="protein sequence ID" value="MBM3117859.1"/>
    <property type="molecule type" value="Genomic_DNA"/>
</dbReference>
<name>A0ABS2BSR6_9NEIS</name>
<keyword evidence="3" id="KW-1185">Reference proteome</keyword>
<feature type="domain" description="Transposase IS66 zinc-finger binding" evidence="1">
    <location>
        <begin position="44"/>
        <end position="82"/>
    </location>
</feature>
<evidence type="ECO:0000259" key="1">
    <source>
        <dbReference type="Pfam" id="PF13005"/>
    </source>
</evidence>
<evidence type="ECO:0000313" key="3">
    <source>
        <dbReference type="Proteomes" id="UP000809431"/>
    </source>
</evidence>
<sequence>MEAKLHIVRETQMPGNSITRRHASTTSTTTCFSTSASAIGRGVCGGTLEQLGEDVSEQLEIVPARFKVILHVRPRLVCTCCDCVV</sequence>
<evidence type="ECO:0000313" key="2">
    <source>
        <dbReference type="EMBL" id="MBM3117859.1"/>
    </source>
</evidence>
<keyword evidence="2" id="KW-0863">Zinc-finger</keyword>
<dbReference type="GO" id="GO:0008270">
    <property type="term" value="F:zinc ion binding"/>
    <property type="evidence" value="ECO:0007669"/>
    <property type="project" value="UniProtKB-KW"/>
</dbReference>
<comment type="caution">
    <text evidence="2">The sequence shown here is derived from an EMBL/GenBank/DDBJ whole genome shotgun (WGS) entry which is preliminary data.</text>
</comment>
<keyword evidence="2" id="KW-0862">Zinc</keyword>
<keyword evidence="2" id="KW-0479">Metal-binding</keyword>
<dbReference type="Proteomes" id="UP000809431">
    <property type="component" value="Unassembled WGS sequence"/>
</dbReference>
<reference evidence="2 3" key="1">
    <citation type="submission" date="2021-01" db="EMBL/GenBank/DDBJ databases">
        <title>Draft Genome Sequence and Polyhydroxyalkanoate Biosynthetic Potential of Jeongeupia naejangsanensis Type Strain DSM 24253.</title>
        <authorList>
            <person name="Turrini P."/>
            <person name="Artuso I."/>
            <person name="Lugli G.A."/>
            <person name="Frangipani E."/>
            <person name="Ventura M."/>
            <person name="Visca P."/>
        </authorList>
    </citation>
    <scope>NUCLEOTIDE SEQUENCE [LARGE SCALE GENOMIC DNA]</scope>
    <source>
        <strain evidence="2 3">DSM 24253</strain>
    </source>
</reference>
<gene>
    <name evidence="2" type="ORF">JMJ54_18650</name>
</gene>
<dbReference type="Pfam" id="PF13005">
    <property type="entry name" value="zf-IS66"/>
    <property type="match status" value="1"/>
</dbReference>
<protein>
    <submittedName>
        <fullName evidence="2">IS66 family transposase zinc-finger binding domain-containing protein</fullName>
    </submittedName>
</protein>
<accession>A0ABS2BSR6</accession>
<proteinExistence type="predicted"/>
<organism evidence="2 3">
    <name type="scientific">Jeongeupia naejangsanensis</name>
    <dbReference type="NCBI Taxonomy" id="613195"/>
    <lineage>
        <taxon>Bacteria</taxon>
        <taxon>Pseudomonadati</taxon>
        <taxon>Pseudomonadota</taxon>
        <taxon>Betaproteobacteria</taxon>
        <taxon>Neisseriales</taxon>
        <taxon>Chitinibacteraceae</taxon>
        <taxon>Jeongeupia</taxon>
    </lineage>
</organism>